<dbReference type="InterPro" id="IPR006327">
    <property type="entry name" value="PTS_IIC_fruc"/>
</dbReference>
<dbReference type="Gene3D" id="3.40.930.10">
    <property type="entry name" value="Mannitol-specific EII, Chain A"/>
    <property type="match status" value="1"/>
</dbReference>
<accession>A0A347WL20</accession>
<evidence type="ECO:0000256" key="9">
    <source>
        <dbReference type="ARBA" id="ARBA00022692"/>
    </source>
</evidence>
<feature type="transmembrane region" description="Helical" evidence="13">
    <location>
        <begin position="134"/>
        <end position="154"/>
    </location>
</feature>
<proteinExistence type="predicted"/>
<keyword evidence="12 13" id="KW-0472">Membrane</keyword>
<evidence type="ECO:0000256" key="12">
    <source>
        <dbReference type="ARBA" id="ARBA00023136"/>
    </source>
</evidence>
<reference evidence="17 18" key="1">
    <citation type="submission" date="2017-09" db="EMBL/GenBank/DDBJ databases">
        <title>Complete genome sequence of Oxytococcus suis strain ZY16052.</title>
        <authorList>
            <person name="Li F."/>
        </authorList>
    </citation>
    <scope>NUCLEOTIDE SEQUENCE [LARGE SCALE GENOMIC DNA]</scope>
    <source>
        <strain evidence="17 18">ZY16052</strain>
    </source>
</reference>
<evidence type="ECO:0000256" key="6">
    <source>
        <dbReference type="ARBA" id="ARBA00022597"/>
    </source>
</evidence>
<dbReference type="InterPro" id="IPR003501">
    <property type="entry name" value="PTS_EIIB_2/3"/>
</dbReference>
<evidence type="ECO:0000256" key="4">
    <source>
        <dbReference type="ARBA" id="ARBA00022475"/>
    </source>
</evidence>
<keyword evidence="18" id="KW-1185">Reference proteome</keyword>
<dbReference type="FunFam" id="3.40.50.2300:FF:000014">
    <property type="entry name" value="PTS system fructose-like transporter subunit IIB"/>
    <property type="match status" value="1"/>
</dbReference>
<dbReference type="GO" id="GO:0005737">
    <property type="term" value="C:cytoplasm"/>
    <property type="evidence" value="ECO:0007669"/>
    <property type="project" value="UniProtKB-SubCell"/>
</dbReference>
<evidence type="ECO:0000256" key="13">
    <source>
        <dbReference type="SAM" id="Phobius"/>
    </source>
</evidence>
<feature type="domain" description="PTS EIIB type-2" evidence="15">
    <location>
        <begin position="3"/>
        <end position="100"/>
    </location>
</feature>
<dbReference type="InterPro" id="IPR013014">
    <property type="entry name" value="PTS_EIIC_2"/>
</dbReference>
<name>A0A347WL20_9LACT</name>
<evidence type="ECO:0000256" key="2">
    <source>
        <dbReference type="ARBA" id="ARBA00004496"/>
    </source>
</evidence>
<evidence type="ECO:0000256" key="1">
    <source>
        <dbReference type="ARBA" id="ARBA00004429"/>
    </source>
</evidence>
<feature type="domain" description="PTS EIIC type-2" evidence="16">
    <location>
        <begin position="124"/>
        <end position="461"/>
    </location>
</feature>
<feature type="transmembrane region" description="Helical" evidence="13">
    <location>
        <begin position="224"/>
        <end position="242"/>
    </location>
</feature>
<dbReference type="InterPro" id="IPR036095">
    <property type="entry name" value="PTS_EIIB-like_sf"/>
</dbReference>
<keyword evidence="8" id="KW-0598">Phosphotransferase system</keyword>
<dbReference type="GO" id="GO:0005886">
    <property type="term" value="C:plasma membrane"/>
    <property type="evidence" value="ECO:0007669"/>
    <property type="project" value="UniProtKB-SubCell"/>
</dbReference>
<dbReference type="Pfam" id="PF02302">
    <property type="entry name" value="PTS_IIB"/>
    <property type="match status" value="1"/>
</dbReference>
<dbReference type="InterPro" id="IPR003353">
    <property type="entry name" value="PTS_IIB_fruc"/>
</dbReference>
<keyword evidence="9 13" id="KW-0812">Transmembrane</keyword>
<organism evidence="17 18">
    <name type="scientific">Suicoccus acidiformans</name>
    <dbReference type="NCBI Taxonomy" id="2036206"/>
    <lineage>
        <taxon>Bacteria</taxon>
        <taxon>Bacillati</taxon>
        <taxon>Bacillota</taxon>
        <taxon>Bacilli</taxon>
        <taxon>Lactobacillales</taxon>
        <taxon>Aerococcaceae</taxon>
        <taxon>Suicoccus</taxon>
    </lineage>
</organism>
<gene>
    <name evidence="17" type="ORF">CL176_07095</name>
</gene>
<evidence type="ECO:0000313" key="18">
    <source>
        <dbReference type="Proteomes" id="UP000263232"/>
    </source>
</evidence>
<dbReference type="InterPro" id="IPR016152">
    <property type="entry name" value="PTrfase/Anion_transptr"/>
</dbReference>
<keyword evidence="4" id="KW-1003">Cell membrane</keyword>
<dbReference type="NCBIfam" id="TIGR01427">
    <property type="entry name" value="PTS_IIC_fructo"/>
    <property type="match status" value="1"/>
</dbReference>
<dbReference type="NCBIfam" id="TIGR00848">
    <property type="entry name" value="fruA"/>
    <property type="match status" value="1"/>
</dbReference>
<dbReference type="Proteomes" id="UP000263232">
    <property type="component" value="Chromosome"/>
</dbReference>
<dbReference type="PROSITE" id="PS51094">
    <property type="entry name" value="PTS_EIIA_TYPE_2"/>
    <property type="match status" value="1"/>
</dbReference>
<sequence length="651" mass="68266">MTQKVLAITACPVGVAHTYMAAENLEKTGKEMGIDIKVETHGSIGIENPFTADDIQQADGIIIASDKDIDKSRFAGKRIIEVPVRDGIDRPQELIQSILDGQGKIFGGAKQATSSASDEGGNPIYRALMNGVSYMVPFVVTGGLLIAVALSIGGEPTSTGFVIPEGTFWSNMNAIGGAAMGFMIPILAGYIAYAIADRPGLVPGMVGGFIAANGSFYGSEANTGFIGGIIAGFLAGYIAKAIKSIKVPKALNSIMPIIIIPVLSSLIVGLLFIYLIGQPVAALFSGLTSWLAGMQGANSVVLATIIGAMISFDMGGPFNKTAFLFGSGLISEGVYSVMGAVAVAVCIPPIAIGIASHVFKNKFSEADRQAGTAAVIMGFFGITEGAIPFAAKNPARVIPAIMGGAIVGSIVAMLSGVGGHVAHGGPIVALLGAVDNVMMYFLAVLLGVIVSVVLIGILMPNLDLEIEAIEDQTLAEDMSNDTEEVQAVGVVNETDVAPEDVALTDLMTEDLIIMNLQADDKFAAFEEYLALPALENRLGERDQVLQAVKKRESEGSTGMGDGIAIPHAKSNQVIVPTVLFGKSDTGIEWDSLDGQPVHVSFLILVPEKHKGDMHLRILQLLARKLMDENFTTSLLNASTQEEVYEILKEVK</sequence>
<keyword evidence="11 13" id="KW-1133">Transmembrane helix</keyword>
<dbReference type="PANTHER" id="PTHR30505">
    <property type="entry name" value="FRUCTOSE-LIKE PERMEASE"/>
    <property type="match status" value="1"/>
</dbReference>
<dbReference type="OrthoDB" id="9782569at2"/>
<dbReference type="InterPro" id="IPR004715">
    <property type="entry name" value="PTS_IIA_fruc"/>
</dbReference>
<dbReference type="PANTHER" id="PTHR30505:SF0">
    <property type="entry name" value="FRUCTOSE-LIKE PTS SYSTEM EIIBC COMPONENT-RELATED"/>
    <property type="match status" value="1"/>
</dbReference>
<dbReference type="CDD" id="cd00211">
    <property type="entry name" value="PTS_IIA_fru"/>
    <property type="match status" value="1"/>
</dbReference>
<evidence type="ECO:0000256" key="10">
    <source>
        <dbReference type="ARBA" id="ARBA00022777"/>
    </source>
</evidence>
<dbReference type="GO" id="GO:0009401">
    <property type="term" value="P:phosphoenolpyruvate-dependent sugar phosphotransferase system"/>
    <property type="evidence" value="ECO:0007669"/>
    <property type="project" value="UniProtKB-KW"/>
</dbReference>
<dbReference type="SUPFAM" id="SSF55804">
    <property type="entry name" value="Phoshotransferase/anion transport protein"/>
    <property type="match status" value="1"/>
</dbReference>
<dbReference type="AlphaFoldDB" id="A0A347WL20"/>
<feature type="transmembrane region" description="Helical" evidence="13">
    <location>
        <begin position="333"/>
        <end position="359"/>
    </location>
</feature>
<feature type="transmembrane region" description="Helical" evidence="13">
    <location>
        <begin position="397"/>
        <end position="417"/>
    </location>
</feature>
<keyword evidence="3" id="KW-0813">Transport</keyword>
<dbReference type="CDD" id="cd05569">
    <property type="entry name" value="PTS_IIB_fructose"/>
    <property type="match status" value="1"/>
</dbReference>
<dbReference type="Gene3D" id="3.40.50.2300">
    <property type="match status" value="1"/>
</dbReference>
<dbReference type="GO" id="GO:0090563">
    <property type="term" value="F:protein-phosphocysteine-sugar phosphotransferase activity"/>
    <property type="evidence" value="ECO:0007669"/>
    <property type="project" value="TreeGrafter"/>
</dbReference>
<keyword evidence="10" id="KW-0418">Kinase</keyword>
<dbReference type="Pfam" id="PF02378">
    <property type="entry name" value="PTS_EIIC"/>
    <property type="match status" value="1"/>
</dbReference>
<dbReference type="SUPFAM" id="SSF52794">
    <property type="entry name" value="PTS system IIB component-like"/>
    <property type="match status" value="1"/>
</dbReference>
<evidence type="ECO:0000256" key="8">
    <source>
        <dbReference type="ARBA" id="ARBA00022683"/>
    </source>
</evidence>
<evidence type="ECO:0000256" key="7">
    <source>
        <dbReference type="ARBA" id="ARBA00022679"/>
    </source>
</evidence>
<dbReference type="EMBL" id="CP023434">
    <property type="protein sequence ID" value="AXY25777.1"/>
    <property type="molecule type" value="Genomic_DNA"/>
</dbReference>
<feature type="transmembrane region" description="Helical" evidence="13">
    <location>
        <begin position="289"/>
        <end position="312"/>
    </location>
</feature>
<evidence type="ECO:0000259" key="14">
    <source>
        <dbReference type="PROSITE" id="PS51094"/>
    </source>
</evidence>
<evidence type="ECO:0000256" key="11">
    <source>
        <dbReference type="ARBA" id="ARBA00022989"/>
    </source>
</evidence>
<dbReference type="InterPro" id="IPR013011">
    <property type="entry name" value="PTS_EIIB_2"/>
</dbReference>
<keyword evidence="7" id="KW-0808">Transferase</keyword>
<dbReference type="GO" id="GO:0022877">
    <property type="term" value="F:protein-N(PI)-phosphohistidine-fructose phosphotransferase system transporter activity"/>
    <property type="evidence" value="ECO:0007669"/>
    <property type="project" value="InterPro"/>
</dbReference>
<evidence type="ECO:0000259" key="15">
    <source>
        <dbReference type="PROSITE" id="PS51099"/>
    </source>
</evidence>
<dbReference type="PROSITE" id="PS00372">
    <property type="entry name" value="PTS_EIIA_TYPE_2_HIS"/>
    <property type="match status" value="1"/>
</dbReference>
<dbReference type="RefSeq" id="WP_118990676.1">
    <property type="nucleotide sequence ID" value="NZ_CP023434.1"/>
</dbReference>
<feature type="transmembrane region" description="Helical" evidence="13">
    <location>
        <begin position="174"/>
        <end position="193"/>
    </location>
</feature>
<comment type="subcellular location">
    <subcellularLocation>
        <location evidence="1">Cell inner membrane</location>
        <topology evidence="1">Multi-pass membrane protein</topology>
    </subcellularLocation>
    <subcellularLocation>
        <location evidence="2">Cytoplasm</location>
    </subcellularLocation>
</comment>
<dbReference type="PROSITE" id="PS51099">
    <property type="entry name" value="PTS_EIIB_TYPE_2"/>
    <property type="match status" value="1"/>
</dbReference>
<dbReference type="GO" id="GO:0005351">
    <property type="term" value="F:carbohydrate:proton symporter activity"/>
    <property type="evidence" value="ECO:0007669"/>
    <property type="project" value="InterPro"/>
</dbReference>
<dbReference type="GO" id="GO:0016301">
    <property type="term" value="F:kinase activity"/>
    <property type="evidence" value="ECO:0007669"/>
    <property type="project" value="UniProtKB-KW"/>
</dbReference>
<feature type="domain" description="PTS EIIA type-2" evidence="14">
    <location>
        <begin position="505"/>
        <end position="650"/>
    </location>
</feature>
<evidence type="ECO:0000256" key="5">
    <source>
        <dbReference type="ARBA" id="ARBA00022553"/>
    </source>
</evidence>
<dbReference type="PROSITE" id="PS51104">
    <property type="entry name" value="PTS_EIIC_TYPE_2"/>
    <property type="match status" value="1"/>
</dbReference>
<keyword evidence="6" id="KW-0762">Sugar transport</keyword>
<dbReference type="FunFam" id="3.40.930.10:FF:000009">
    <property type="entry name" value="PTS system, fructose specific IIABC component"/>
    <property type="match status" value="1"/>
</dbReference>
<evidence type="ECO:0000256" key="3">
    <source>
        <dbReference type="ARBA" id="ARBA00022448"/>
    </source>
</evidence>
<evidence type="ECO:0000259" key="16">
    <source>
        <dbReference type="PROSITE" id="PS51104"/>
    </source>
</evidence>
<dbReference type="InterPro" id="IPR003352">
    <property type="entry name" value="PTS_EIIC"/>
</dbReference>
<dbReference type="InterPro" id="IPR002178">
    <property type="entry name" value="PTS_EIIA_type-2_dom"/>
</dbReference>
<feature type="transmembrane region" description="Helical" evidence="13">
    <location>
        <begin position="371"/>
        <end position="390"/>
    </location>
</feature>
<evidence type="ECO:0000313" key="17">
    <source>
        <dbReference type="EMBL" id="AXY25777.1"/>
    </source>
</evidence>
<feature type="transmembrane region" description="Helical" evidence="13">
    <location>
        <begin position="437"/>
        <end position="459"/>
    </location>
</feature>
<dbReference type="Pfam" id="PF00359">
    <property type="entry name" value="PTS_EIIA_2"/>
    <property type="match status" value="1"/>
</dbReference>
<dbReference type="KEGG" id="abae:CL176_07095"/>
<feature type="transmembrane region" description="Helical" evidence="13">
    <location>
        <begin position="254"/>
        <end position="277"/>
    </location>
</feature>
<dbReference type="NCBIfam" id="TIGR00829">
    <property type="entry name" value="FRU"/>
    <property type="match status" value="1"/>
</dbReference>
<dbReference type="InterPro" id="IPR050864">
    <property type="entry name" value="Bacterial_PTS_Sugar_Transport"/>
</dbReference>
<keyword evidence="5" id="KW-0597">Phosphoprotein</keyword>
<protein>
    <submittedName>
        <fullName evidence="17">PTS mannose transporter subunit IIABC</fullName>
    </submittedName>
</protein>